<evidence type="ECO:0000256" key="6">
    <source>
        <dbReference type="ARBA" id="ARBA00023136"/>
    </source>
</evidence>
<reference evidence="9 10" key="1">
    <citation type="submission" date="2020-04" db="EMBL/GenBank/DDBJ databases">
        <title>Paeniglutamicibacter sp. ANT13_2, a novel actinomycete isolated from sediment in Antarctica.</title>
        <authorList>
            <person name="Sakdapetsiri C."/>
            <person name="Pinyakong O."/>
        </authorList>
    </citation>
    <scope>NUCLEOTIDE SEQUENCE [LARGE SCALE GENOMIC DNA]</scope>
    <source>
        <strain evidence="9 10">ANT13_2</strain>
    </source>
</reference>
<dbReference type="EMBL" id="JAAWVT010000002">
    <property type="protein sequence ID" value="NKG20511.1"/>
    <property type="molecule type" value="Genomic_DNA"/>
</dbReference>
<dbReference type="InterPro" id="IPR032816">
    <property type="entry name" value="VTT_dom"/>
</dbReference>
<keyword evidence="6 7" id="KW-0472">Membrane</keyword>
<evidence type="ECO:0000256" key="4">
    <source>
        <dbReference type="ARBA" id="ARBA00022692"/>
    </source>
</evidence>
<keyword evidence="10" id="KW-1185">Reference proteome</keyword>
<feature type="domain" description="VTT" evidence="8">
    <location>
        <begin position="52"/>
        <end position="179"/>
    </location>
</feature>
<dbReference type="InterPro" id="IPR051311">
    <property type="entry name" value="DedA_domain"/>
</dbReference>
<evidence type="ECO:0000256" key="3">
    <source>
        <dbReference type="ARBA" id="ARBA00022475"/>
    </source>
</evidence>
<feature type="transmembrane region" description="Helical" evidence="7">
    <location>
        <begin position="75"/>
        <end position="93"/>
    </location>
</feature>
<evidence type="ECO:0000313" key="9">
    <source>
        <dbReference type="EMBL" id="NKG20511.1"/>
    </source>
</evidence>
<keyword evidence="3" id="KW-1003">Cell membrane</keyword>
<keyword evidence="4 7" id="KW-0812">Transmembrane</keyword>
<sequence length="232" mass="25468">MTILIALQAAPAEATDGSLITRFADWAVQLMEVIGAPGAALAIALENLFPPLPSEVILPLAGFTASRGSFTLFEALLWTTIGSIVGAYALYWVGRALGRNRTRAIFGWLPLVELDDVDKVEGWFERNGAKAVFFGRMIPIFRSLISIPAGITKMHQGKFLGLTAAGSLIWNSIFVLSGYFLGENWHIVEAYAGVFQKIVIVVVFLLLVLWLVFKIRKTRAKKSAARERETAN</sequence>
<proteinExistence type="inferred from homology"/>
<dbReference type="PANTHER" id="PTHR42709">
    <property type="entry name" value="ALKALINE PHOSPHATASE LIKE PROTEIN"/>
    <property type="match status" value="1"/>
</dbReference>
<dbReference type="Proteomes" id="UP000746595">
    <property type="component" value="Unassembled WGS sequence"/>
</dbReference>
<evidence type="ECO:0000256" key="7">
    <source>
        <dbReference type="SAM" id="Phobius"/>
    </source>
</evidence>
<evidence type="ECO:0000259" key="8">
    <source>
        <dbReference type="Pfam" id="PF09335"/>
    </source>
</evidence>
<evidence type="ECO:0000256" key="1">
    <source>
        <dbReference type="ARBA" id="ARBA00004651"/>
    </source>
</evidence>
<dbReference type="PANTHER" id="PTHR42709:SF6">
    <property type="entry name" value="UNDECAPRENYL PHOSPHATE TRANSPORTER A"/>
    <property type="match status" value="1"/>
</dbReference>
<evidence type="ECO:0000256" key="2">
    <source>
        <dbReference type="ARBA" id="ARBA00010792"/>
    </source>
</evidence>
<evidence type="ECO:0000313" key="10">
    <source>
        <dbReference type="Proteomes" id="UP000746595"/>
    </source>
</evidence>
<keyword evidence="5 7" id="KW-1133">Transmembrane helix</keyword>
<feature type="transmembrane region" description="Helical" evidence="7">
    <location>
        <begin position="159"/>
        <end position="182"/>
    </location>
</feature>
<organism evidence="9 10">
    <name type="scientific">Paeniglutamicibacter terrestris</name>
    <dbReference type="NCBI Taxonomy" id="2723403"/>
    <lineage>
        <taxon>Bacteria</taxon>
        <taxon>Bacillati</taxon>
        <taxon>Actinomycetota</taxon>
        <taxon>Actinomycetes</taxon>
        <taxon>Micrococcales</taxon>
        <taxon>Micrococcaceae</taxon>
        <taxon>Paeniglutamicibacter</taxon>
    </lineage>
</organism>
<protein>
    <submittedName>
        <fullName evidence="9">DedA family protein</fullName>
    </submittedName>
</protein>
<gene>
    <name evidence="9" type="ORF">HED64_07270</name>
</gene>
<comment type="similarity">
    <text evidence="2">Belongs to the DedA family.</text>
</comment>
<dbReference type="Pfam" id="PF09335">
    <property type="entry name" value="VTT_dom"/>
    <property type="match status" value="1"/>
</dbReference>
<name>A0ABX1G2N4_9MICC</name>
<accession>A0ABX1G2N4</accession>
<feature type="transmembrane region" description="Helical" evidence="7">
    <location>
        <begin position="194"/>
        <end position="213"/>
    </location>
</feature>
<dbReference type="RefSeq" id="WP_168151380.1">
    <property type="nucleotide sequence ID" value="NZ_JAAWVT010000002.1"/>
</dbReference>
<evidence type="ECO:0000256" key="5">
    <source>
        <dbReference type="ARBA" id="ARBA00022989"/>
    </source>
</evidence>
<comment type="subcellular location">
    <subcellularLocation>
        <location evidence="1">Cell membrane</location>
        <topology evidence="1">Multi-pass membrane protein</topology>
    </subcellularLocation>
</comment>
<comment type="caution">
    <text evidence="9">The sequence shown here is derived from an EMBL/GenBank/DDBJ whole genome shotgun (WGS) entry which is preliminary data.</text>
</comment>